<dbReference type="RefSeq" id="WP_016655195.1">
    <property type="nucleotide sequence ID" value="NZ_KE340351.1"/>
</dbReference>
<dbReference type="EMBL" id="ATGI01000006">
    <property type="protein sequence ID" value="EPF79877.1"/>
    <property type="molecule type" value="Genomic_DNA"/>
</dbReference>
<evidence type="ECO:0008006" key="4">
    <source>
        <dbReference type="Google" id="ProtNLM"/>
    </source>
</evidence>
<dbReference type="PATRIC" id="fig|421052.3.peg.756"/>
<evidence type="ECO:0000313" key="3">
    <source>
        <dbReference type="Proteomes" id="UP000014568"/>
    </source>
</evidence>
<feature type="transmembrane region" description="Helical" evidence="1">
    <location>
        <begin position="56"/>
        <end position="80"/>
    </location>
</feature>
<protein>
    <recommendedName>
        <fullName evidence="4">Iron uptake protein</fullName>
    </recommendedName>
</protein>
<evidence type="ECO:0000256" key="1">
    <source>
        <dbReference type="SAM" id="Phobius"/>
    </source>
</evidence>
<organism evidence="2 3">
    <name type="scientific">Acinetobacter rudis CIP 110305</name>
    <dbReference type="NCBI Taxonomy" id="421052"/>
    <lineage>
        <taxon>Bacteria</taxon>
        <taxon>Pseudomonadati</taxon>
        <taxon>Pseudomonadota</taxon>
        <taxon>Gammaproteobacteria</taxon>
        <taxon>Moraxellales</taxon>
        <taxon>Moraxellaceae</taxon>
        <taxon>Acinetobacter</taxon>
    </lineage>
</organism>
<comment type="caution">
    <text evidence="2">The sequence shown here is derived from an EMBL/GenBank/DDBJ whole genome shotgun (WGS) entry which is preliminary data.</text>
</comment>
<dbReference type="Proteomes" id="UP000014568">
    <property type="component" value="Unassembled WGS sequence"/>
</dbReference>
<dbReference type="STRING" id="632955.GCA_000829675_01401"/>
<keyword evidence="1" id="KW-1133">Transmembrane helix</keyword>
<gene>
    <name evidence="2" type="ORF">F945_00765</name>
</gene>
<accession>S3NJM7</accession>
<dbReference type="AlphaFoldDB" id="S3NJM7"/>
<name>S3NJM7_9GAMM</name>
<reference evidence="2 3" key="1">
    <citation type="submission" date="2013-06" db="EMBL/GenBank/DDBJ databases">
        <title>The Genome Sequence of Acinetobacter rudis CIP 110305.</title>
        <authorList>
            <consortium name="The Broad Institute Genome Sequencing Platform"/>
            <consortium name="The Broad Institute Genome Sequencing Center for Infectious Disease"/>
            <person name="Cerqueira G."/>
            <person name="Feldgarden M."/>
            <person name="Courvalin P."/>
            <person name="Perichon B."/>
            <person name="Grillot-Courvalin C."/>
            <person name="Clermont D."/>
            <person name="Rocha E."/>
            <person name="Yoon E.-J."/>
            <person name="Nemec A."/>
            <person name="Young S.K."/>
            <person name="Zeng Q."/>
            <person name="Gargeya S."/>
            <person name="Fitzgerald M."/>
            <person name="Abouelleil A."/>
            <person name="Alvarado L."/>
            <person name="Berlin A.M."/>
            <person name="Chapman S.B."/>
            <person name="Dewar J."/>
            <person name="Goldberg J."/>
            <person name="Griggs A."/>
            <person name="Gujja S."/>
            <person name="Hansen M."/>
            <person name="Howarth C."/>
            <person name="Imamovic A."/>
            <person name="Larimer J."/>
            <person name="McCowan C."/>
            <person name="Murphy C."/>
            <person name="Pearson M."/>
            <person name="Priest M."/>
            <person name="Roberts A."/>
            <person name="Saif S."/>
            <person name="Shea T."/>
            <person name="Sykes S."/>
            <person name="Wortman J."/>
            <person name="Nusbaum C."/>
            <person name="Birren B."/>
        </authorList>
    </citation>
    <scope>NUCLEOTIDE SEQUENCE [LARGE SCALE GENOMIC DNA]</scope>
    <source>
        <strain evidence="2 3">CIP 110305</strain>
    </source>
</reference>
<keyword evidence="1" id="KW-0812">Transmembrane</keyword>
<dbReference type="HOGENOM" id="CLU_159285_0_0_6"/>
<evidence type="ECO:0000313" key="2">
    <source>
        <dbReference type="EMBL" id="EPF79877.1"/>
    </source>
</evidence>
<proteinExistence type="predicted"/>
<keyword evidence="1" id="KW-0472">Membrane</keyword>
<feature type="transmembrane region" description="Helical" evidence="1">
    <location>
        <begin position="27"/>
        <end position="50"/>
    </location>
</feature>
<dbReference type="eggNOG" id="ENOG5032ZKY">
    <property type="taxonomic scope" value="Bacteria"/>
</dbReference>
<sequence length="108" mass="11871">MSISQTFNTGKSQPTARVLLIKYRLTVLYRFVVAVFGGYLLATVSALYILELCQPVLASTVLAATMLAFVIHMITFLMVFISRSSSYACLCVVVPSAFFYACLLIIQG</sequence>
<feature type="transmembrane region" description="Helical" evidence="1">
    <location>
        <begin position="87"/>
        <end position="106"/>
    </location>
</feature>
<keyword evidence="3" id="KW-1185">Reference proteome</keyword>